<evidence type="ECO:0000313" key="2">
    <source>
        <dbReference type="EMBL" id="MBC2664801.1"/>
    </source>
</evidence>
<accession>A0A7X1FPX8</accession>
<name>A0A7X1FPX8_9SPHN</name>
<keyword evidence="1" id="KW-1133">Transmembrane helix</keyword>
<protein>
    <submittedName>
        <fullName evidence="2">Uncharacterized protein</fullName>
    </submittedName>
</protein>
<proteinExistence type="predicted"/>
<gene>
    <name evidence="2" type="ORF">H7F51_04640</name>
</gene>
<keyword evidence="1" id="KW-0812">Transmembrane</keyword>
<dbReference type="Proteomes" id="UP000566813">
    <property type="component" value="Unassembled WGS sequence"/>
</dbReference>
<dbReference type="RefSeq" id="WP_185663068.1">
    <property type="nucleotide sequence ID" value="NZ_JACLAW010000003.1"/>
</dbReference>
<evidence type="ECO:0000256" key="1">
    <source>
        <dbReference type="SAM" id="Phobius"/>
    </source>
</evidence>
<feature type="transmembrane region" description="Helical" evidence="1">
    <location>
        <begin position="63"/>
        <end position="83"/>
    </location>
</feature>
<sequence>MRAAIRRLQEGKRWWAAEVVFRLLAAVFLRLSFLCFRDLGRSVELPLAHQASAAEFALSAGGVVLGWAALACLLAGPGLFRLVPYPRRRLF</sequence>
<keyword evidence="3" id="KW-1185">Reference proteome</keyword>
<keyword evidence="1" id="KW-0472">Membrane</keyword>
<evidence type="ECO:0000313" key="3">
    <source>
        <dbReference type="Proteomes" id="UP000566813"/>
    </source>
</evidence>
<dbReference type="EMBL" id="JACLAW010000003">
    <property type="protein sequence ID" value="MBC2664801.1"/>
    <property type="molecule type" value="Genomic_DNA"/>
</dbReference>
<comment type="caution">
    <text evidence="2">The sequence shown here is derived from an EMBL/GenBank/DDBJ whole genome shotgun (WGS) entry which is preliminary data.</text>
</comment>
<dbReference type="AlphaFoldDB" id="A0A7X1FPX8"/>
<organism evidence="2 3">
    <name type="scientific">Novosphingobium flavum</name>
    <dbReference type="NCBI Taxonomy" id="1778672"/>
    <lineage>
        <taxon>Bacteria</taxon>
        <taxon>Pseudomonadati</taxon>
        <taxon>Pseudomonadota</taxon>
        <taxon>Alphaproteobacteria</taxon>
        <taxon>Sphingomonadales</taxon>
        <taxon>Sphingomonadaceae</taxon>
        <taxon>Novosphingobium</taxon>
    </lineage>
</organism>
<reference evidence="2 3" key="1">
    <citation type="submission" date="2020-08" db="EMBL/GenBank/DDBJ databases">
        <title>The genome sequence of type strain Novosphingobium flavum NBRC 111647.</title>
        <authorList>
            <person name="Liu Y."/>
        </authorList>
    </citation>
    <scope>NUCLEOTIDE SEQUENCE [LARGE SCALE GENOMIC DNA]</scope>
    <source>
        <strain evidence="2 3">NBRC 111647</strain>
    </source>
</reference>